<dbReference type="EMBL" id="AJ698720">
    <property type="protein sequence ID" value="CAG27519.1"/>
    <property type="molecule type" value="Genomic_DNA"/>
</dbReference>
<reference evidence="7" key="1">
    <citation type="journal article" date="2004" name="Infect. Immun.">
        <title>Structural organization of the pFra virulence-associated plasmid of rhamnose-positive Yersinia pestis.</title>
        <authorList>
            <person name="Golubov A."/>
            <person name="Neubauer H."/>
            <person name="Nolting C."/>
            <person name="Heesemann J."/>
            <person name="Rakin A."/>
        </authorList>
    </citation>
    <scope>NUCLEOTIDE SEQUENCE [LARGE SCALE GENOMIC DNA]</scope>
    <source>
        <plasmid evidence="7">pG8786</plasmid>
    </source>
</reference>
<evidence type="ECO:0000313" key="7">
    <source>
        <dbReference type="EMBL" id="CAG27519.1"/>
    </source>
</evidence>
<evidence type="ECO:0000256" key="3">
    <source>
        <dbReference type="ARBA" id="ARBA00023015"/>
    </source>
</evidence>
<geneLocation type="plasmid" evidence="7">
    <name>pG8786</name>
</geneLocation>
<keyword evidence="7" id="KW-0255">Endonuclease</keyword>
<evidence type="ECO:0000256" key="2">
    <source>
        <dbReference type="ARBA" id="ARBA00022689"/>
    </source>
</evidence>
<evidence type="ECO:0000256" key="6">
    <source>
        <dbReference type="ARBA" id="ARBA00031853"/>
    </source>
</evidence>
<dbReference type="AlphaFoldDB" id="Q65AF6"/>
<organism evidence="7">
    <name type="scientific">Yersinia pestis</name>
    <dbReference type="NCBI Taxonomy" id="632"/>
    <lineage>
        <taxon>Bacteria</taxon>
        <taxon>Pseudomonadati</taxon>
        <taxon>Pseudomonadota</taxon>
        <taxon>Gammaproteobacteria</taxon>
        <taxon>Enterobacterales</taxon>
        <taxon>Yersiniaceae</taxon>
        <taxon>Yersinia</taxon>
    </lineage>
</organism>
<keyword evidence="7" id="KW-0614">Plasmid</keyword>
<name>Q65AF6_YERPE</name>
<dbReference type="GO" id="GO:0003677">
    <property type="term" value="F:DNA binding"/>
    <property type="evidence" value="ECO:0007669"/>
    <property type="project" value="UniProtKB-KW"/>
</dbReference>
<accession>Q65AF6</accession>
<dbReference type="GO" id="GO:0006276">
    <property type="term" value="P:plasmid maintenance"/>
    <property type="evidence" value="ECO:0007669"/>
    <property type="project" value="UniProtKB-KW"/>
</dbReference>
<keyword evidence="5" id="KW-0804">Transcription</keyword>
<proteinExistence type="predicted"/>
<dbReference type="GO" id="GO:0004527">
    <property type="term" value="F:exonuclease activity"/>
    <property type="evidence" value="ECO:0007669"/>
    <property type="project" value="UniProtKB-KW"/>
</dbReference>
<evidence type="ECO:0000256" key="4">
    <source>
        <dbReference type="ARBA" id="ARBA00023125"/>
    </source>
</evidence>
<keyword evidence="7" id="KW-0269">Exonuclease</keyword>
<dbReference type="InterPro" id="IPR019661">
    <property type="entry name" value="RepA2"/>
</dbReference>
<keyword evidence="7" id="KW-0449">Lipoprotein</keyword>
<keyword evidence="7" id="KW-0378">Hydrolase</keyword>
<gene>
    <name evidence="7" type="primary">copB</name>
</gene>
<dbReference type="GO" id="GO:0004519">
    <property type="term" value="F:endonuclease activity"/>
    <property type="evidence" value="ECO:0007669"/>
    <property type="project" value="UniProtKB-KW"/>
</dbReference>
<keyword evidence="4" id="KW-0238">DNA-binding</keyword>
<keyword evidence="7" id="KW-0540">Nuclease</keyword>
<keyword evidence="1" id="KW-0678">Repressor</keyword>
<keyword evidence="2" id="KW-0615">Plasmid copy control</keyword>
<sequence length="105" mass="12058">MTKSLLLIIIQLRLVALTTLALLHRGIARMCWLLMRCRKWHKPTFSTGSRAGTEERTGILHTNPLKDWMITICEEEGLTQAQFIETLLERELSERGVLDVKTSHS</sequence>
<evidence type="ECO:0000256" key="1">
    <source>
        <dbReference type="ARBA" id="ARBA00022491"/>
    </source>
</evidence>
<protein>
    <recommendedName>
        <fullName evidence="6">Protein CopB</fullName>
    </recommendedName>
</protein>
<keyword evidence="3" id="KW-0805">Transcription regulation</keyword>
<evidence type="ECO:0000256" key="5">
    <source>
        <dbReference type="ARBA" id="ARBA00023163"/>
    </source>
</evidence>
<dbReference type="Pfam" id="PF10723">
    <property type="entry name" value="RepB-RCR_reg"/>
    <property type="match status" value="1"/>
</dbReference>